<sequence>MKYKSIFISDVHLGTKFSNTKFLLDFLKHNDCENLFLVGDIIDGWAIKRKFVWPQTHSDVIQKVLKKAKKGCNVTFITGNHDEFLRPFVPLILGNSLEVKNEAEYTSVSGKKYLVTHGDFFDSITMTKKWLAILGDYGYDLLLNLNQMLNVIRTRVGIKSKWSLSKYVKDNVKSSISFITAFEATLAKHAKYKGYNGIICGHIHKAEIKKIDSIEYLNCGDWVESCTALVETFDGDFKIVSWLYK</sequence>
<protein>
    <submittedName>
        <fullName evidence="7">UDP-2,3-diacylglucosamine hydrolase</fullName>
    </submittedName>
</protein>
<evidence type="ECO:0000256" key="3">
    <source>
        <dbReference type="ARBA" id="ARBA00022723"/>
    </source>
</evidence>
<dbReference type="SUPFAM" id="SSF56300">
    <property type="entry name" value="Metallo-dependent phosphatases"/>
    <property type="match status" value="1"/>
</dbReference>
<gene>
    <name evidence="7" type="ORF">CRV08_11895</name>
</gene>
<dbReference type="AlphaFoldDB" id="A0A4Q0Y9U4"/>
<dbReference type="InterPro" id="IPR043461">
    <property type="entry name" value="LpxH-like"/>
</dbReference>
<evidence type="ECO:0000259" key="6">
    <source>
        <dbReference type="Pfam" id="PF00149"/>
    </source>
</evidence>
<keyword evidence="1" id="KW-1003">Cell membrane</keyword>
<dbReference type="Pfam" id="PF00149">
    <property type="entry name" value="Metallophos"/>
    <property type="match status" value="1"/>
</dbReference>
<dbReference type="EMBL" id="PDKJ01000012">
    <property type="protein sequence ID" value="RXJ66763.1"/>
    <property type="molecule type" value="Genomic_DNA"/>
</dbReference>
<organism evidence="7 8">
    <name type="scientific">Halarcobacter ebronensis</name>
    <dbReference type="NCBI Taxonomy" id="1462615"/>
    <lineage>
        <taxon>Bacteria</taxon>
        <taxon>Pseudomonadati</taxon>
        <taxon>Campylobacterota</taxon>
        <taxon>Epsilonproteobacteria</taxon>
        <taxon>Campylobacterales</taxon>
        <taxon>Arcobacteraceae</taxon>
        <taxon>Halarcobacter</taxon>
    </lineage>
</organism>
<reference evidence="7 8" key="1">
    <citation type="submission" date="2017-10" db="EMBL/GenBank/DDBJ databases">
        <title>Genomics of the genus Arcobacter.</title>
        <authorList>
            <person name="Perez-Cataluna A."/>
            <person name="Figueras M.J."/>
        </authorList>
    </citation>
    <scope>NUCLEOTIDE SEQUENCE [LARGE SCALE GENOMIC DNA]</scope>
    <source>
        <strain evidence="7 8">CECT 8993</strain>
    </source>
</reference>
<feature type="domain" description="Calcineurin-like phosphoesterase" evidence="6">
    <location>
        <begin position="6"/>
        <end position="205"/>
    </location>
</feature>
<dbReference type="PANTHER" id="PTHR34990">
    <property type="entry name" value="UDP-2,3-DIACYLGLUCOSAMINE HYDROLASE-RELATED"/>
    <property type="match status" value="1"/>
</dbReference>
<name>A0A4Q0Y9U4_9BACT</name>
<evidence type="ECO:0000256" key="5">
    <source>
        <dbReference type="ARBA" id="ARBA00023211"/>
    </source>
</evidence>
<evidence type="ECO:0000313" key="7">
    <source>
        <dbReference type="EMBL" id="RXJ66763.1"/>
    </source>
</evidence>
<keyword evidence="5" id="KW-0464">Manganese</keyword>
<keyword evidence="7" id="KW-0378">Hydrolase</keyword>
<proteinExistence type="predicted"/>
<dbReference type="Proteomes" id="UP000290172">
    <property type="component" value="Unassembled WGS sequence"/>
</dbReference>
<keyword evidence="2" id="KW-0997">Cell inner membrane</keyword>
<dbReference type="GO" id="GO:0009245">
    <property type="term" value="P:lipid A biosynthetic process"/>
    <property type="evidence" value="ECO:0007669"/>
    <property type="project" value="TreeGrafter"/>
</dbReference>
<dbReference type="InterPro" id="IPR029052">
    <property type="entry name" value="Metallo-depent_PP-like"/>
</dbReference>
<evidence type="ECO:0000256" key="1">
    <source>
        <dbReference type="ARBA" id="ARBA00022475"/>
    </source>
</evidence>
<comment type="caution">
    <text evidence="7">The sequence shown here is derived from an EMBL/GenBank/DDBJ whole genome shotgun (WGS) entry which is preliminary data.</text>
</comment>
<dbReference type="GO" id="GO:0008758">
    <property type="term" value="F:UDP-2,3-diacylglucosamine hydrolase activity"/>
    <property type="evidence" value="ECO:0007669"/>
    <property type="project" value="TreeGrafter"/>
</dbReference>
<dbReference type="PANTHER" id="PTHR34990:SF2">
    <property type="entry name" value="BLL8164 PROTEIN"/>
    <property type="match status" value="1"/>
</dbReference>
<evidence type="ECO:0000313" key="8">
    <source>
        <dbReference type="Proteomes" id="UP000290172"/>
    </source>
</evidence>
<dbReference type="GO" id="GO:0046872">
    <property type="term" value="F:metal ion binding"/>
    <property type="evidence" value="ECO:0007669"/>
    <property type="project" value="UniProtKB-KW"/>
</dbReference>
<keyword evidence="4" id="KW-0472">Membrane</keyword>
<dbReference type="GO" id="GO:0016020">
    <property type="term" value="C:membrane"/>
    <property type="evidence" value="ECO:0007669"/>
    <property type="project" value="GOC"/>
</dbReference>
<dbReference type="CDD" id="cd07398">
    <property type="entry name" value="MPP_YbbF-LpxH"/>
    <property type="match status" value="1"/>
</dbReference>
<dbReference type="Gene3D" id="3.60.21.10">
    <property type="match status" value="1"/>
</dbReference>
<keyword evidence="3" id="KW-0479">Metal-binding</keyword>
<evidence type="ECO:0000256" key="2">
    <source>
        <dbReference type="ARBA" id="ARBA00022519"/>
    </source>
</evidence>
<accession>A0A4Q0Y9U4</accession>
<dbReference type="RefSeq" id="WP_128982402.1">
    <property type="nucleotide sequence ID" value="NZ_PDKJ01000012.1"/>
</dbReference>
<dbReference type="InterPro" id="IPR004843">
    <property type="entry name" value="Calcineurin-like_PHP"/>
</dbReference>
<evidence type="ECO:0000256" key="4">
    <source>
        <dbReference type="ARBA" id="ARBA00023136"/>
    </source>
</evidence>